<name>A0A4Q9M2W1_9APHY</name>
<feature type="compositionally biased region" description="Basic residues" evidence="1">
    <location>
        <begin position="151"/>
        <end position="169"/>
    </location>
</feature>
<proteinExistence type="predicted"/>
<organism evidence="2">
    <name type="scientific">Dichomitus squalens</name>
    <dbReference type="NCBI Taxonomy" id="114155"/>
    <lineage>
        <taxon>Eukaryota</taxon>
        <taxon>Fungi</taxon>
        <taxon>Dikarya</taxon>
        <taxon>Basidiomycota</taxon>
        <taxon>Agaricomycotina</taxon>
        <taxon>Agaricomycetes</taxon>
        <taxon>Polyporales</taxon>
        <taxon>Polyporaceae</taxon>
        <taxon>Dichomitus</taxon>
    </lineage>
</organism>
<dbReference type="AlphaFoldDB" id="A0A4Q9M2W1"/>
<feature type="region of interest" description="Disordered" evidence="1">
    <location>
        <begin position="140"/>
        <end position="206"/>
    </location>
</feature>
<evidence type="ECO:0000256" key="1">
    <source>
        <dbReference type="SAM" id="MobiDB-lite"/>
    </source>
</evidence>
<reference evidence="2" key="1">
    <citation type="submission" date="2019-01" db="EMBL/GenBank/DDBJ databases">
        <title>Draft genome sequences of three monokaryotic isolates of the white-rot basidiomycete fungus Dichomitus squalens.</title>
        <authorList>
            <consortium name="DOE Joint Genome Institute"/>
            <person name="Lopez S.C."/>
            <person name="Andreopoulos B."/>
            <person name="Pangilinan J."/>
            <person name="Lipzen A."/>
            <person name="Riley R."/>
            <person name="Ahrendt S."/>
            <person name="Ng V."/>
            <person name="Barry K."/>
            <person name="Daum C."/>
            <person name="Grigoriev I.V."/>
            <person name="Hilden K.S."/>
            <person name="Makela M.R."/>
            <person name="de Vries R.P."/>
        </authorList>
    </citation>
    <scope>NUCLEOTIDE SEQUENCE [LARGE SCALE GENOMIC DNA]</scope>
    <source>
        <strain evidence="2">OM18370.1</strain>
    </source>
</reference>
<gene>
    <name evidence="2" type="ORF">BD311DRAFT_812740</name>
</gene>
<protein>
    <submittedName>
        <fullName evidence="2">Uncharacterized protein</fullName>
    </submittedName>
</protein>
<evidence type="ECO:0000313" key="2">
    <source>
        <dbReference type="EMBL" id="TBU21055.1"/>
    </source>
</evidence>
<sequence length="206" mass="23268">MAMLSALKCRCGIEAFKWDVEVIGSQLEAFAIAGCEIFTFLRTNRDRADWLKNEIREKMNSLYAEAIGQKGAVMQYKNYEQSVVIDHSVALKGWTHDVFSNPARLPAAIDPLRTLLNALDNGNCHFVRLTHAERAQHRLEHTQRIEAGTAKARKSRSDKGKKRGTYRRRSNSEKENEGPSSKRRRVEPADNVYLSDSGSESSADLD</sequence>
<dbReference type="Proteomes" id="UP000292957">
    <property type="component" value="Unassembled WGS sequence"/>
</dbReference>
<accession>A0A4Q9M2W1</accession>
<dbReference type="OrthoDB" id="2803164at2759"/>
<dbReference type="EMBL" id="ML143823">
    <property type="protein sequence ID" value="TBU21055.1"/>
    <property type="molecule type" value="Genomic_DNA"/>
</dbReference>
<feature type="compositionally biased region" description="Polar residues" evidence="1">
    <location>
        <begin position="194"/>
        <end position="206"/>
    </location>
</feature>